<dbReference type="EMBL" id="BAAAGE010000003">
    <property type="protein sequence ID" value="GAA0728538.1"/>
    <property type="molecule type" value="Genomic_DNA"/>
</dbReference>
<keyword evidence="3" id="KW-1185">Reference proteome</keyword>
<proteinExistence type="predicted"/>
<keyword evidence="1" id="KW-1133">Transmembrane helix</keyword>
<sequence length="117" mass="13484">MSYRKKILTGIVSIIIVTGIYNSYFPKFLVIGEYVAYIEDNFATFGINNGDTLVLYDVGTFYCDSWGYGTYTIKGSEITFKYGNTTYKTHFNRPLFFGSPRIIIFENLKSEFVKNKN</sequence>
<keyword evidence="1" id="KW-0812">Transmembrane</keyword>
<protein>
    <submittedName>
        <fullName evidence="2">Uncharacterized protein</fullName>
    </submittedName>
</protein>
<evidence type="ECO:0000313" key="3">
    <source>
        <dbReference type="Proteomes" id="UP001501758"/>
    </source>
</evidence>
<organism evidence="2 3">
    <name type="scientific">Aquimarina litoralis</name>
    <dbReference type="NCBI Taxonomy" id="584605"/>
    <lineage>
        <taxon>Bacteria</taxon>
        <taxon>Pseudomonadati</taxon>
        <taxon>Bacteroidota</taxon>
        <taxon>Flavobacteriia</taxon>
        <taxon>Flavobacteriales</taxon>
        <taxon>Flavobacteriaceae</taxon>
        <taxon>Aquimarina</taxon>
    </lineage>
</organism>
<reference evidence="2 3" key="1">
    <citation type="journal article" date="2019" name="Int. J. Syst. Evol. Microbiol.">
        <title>The Global Catalogue of Microorganisms (GCM) 10K type strain sequencing project: providing services to taxonomists for standard genome sequencing and annotation.</title>
        <authorList>
            <consortium name="The Broad Institute Genomics Platform"/>
            <consortium name="The Broad Institute Genome Sequencing Center for Infectious Disease"/>
            <person name="Wu L."/>
            <person name="Ma J."/>
        </authorList>
    </citation>
    <scope>NUCLEOTIDE SEQUENCE [LARGE SCALE GENOMIC DNA]</scope>
    <source>
        <strain evidence="2 3">JCM 15974</strain>
    </source>
</reference>
<keyword evidence="1" id="KW-0472">Membrane</keyword>
<gene>
    <name evidence="2" type="ORF">GCM10009430_37810</name>
</gene>
<accession>A0ABN1J5H3</accession>
<comment type="caution">
    <text evidence="2">The sequence shown here is derived from an EMBL/GenBank/DDBJ whole genome shotgun (WGS) entry which is preliminary data.</text>
</comment>
<dbReference type="RefSeq" id="WP_343913812.1">
    <property type="nucleotide sequence ID" value="NZ_BAAAGE010000003.1"/>
</dbReference>
<evidence type="ECO:0000313" key="2">
    <source>
        <dbReference type="EMBL" id="GAA0728538.1"/>
    </source>
</evidence>
<feature type="transmembrane region" description="Helical" evidence="1">
    <location>
        <begin position="7"/>
        <end position="25"/>
    </location>
</feature>
<evidence type="ECO:0000256" key="1">
    <source>
        <dbReference type="SAM" id="Phobius"/>
    </source>
</evidence>
<name>A0ABN1J5H3_9FLAO</name>
<dbReference type="Proteomes" id="UP001501758">
    <property type="component" value="Unassembled WGS sequence"/>
</dbReference>